<dbReference type="Proteomes" id="UP001595765">
    <property type="component" value="Unassembled WGS sequence"/>
</dbReference>
<evidence type="ECO:0000256" key="1">
    <source>
        <dbReference type="SAM" id="MobiDB-lite"/>
    </source>
</evidence>
<evidence type="ECO:0000313" key="3">
    <source>
        <dbReference type="Proteomes" id="UP001595765"/>
    </source>
</evidence>
<reference evidence="3" key="1">
    <citation type="journal article" date="2019" name="Int. J. Syst. Evol. Microbiol.">
        <title>The Global Catalogue of Microorganisms (GCM) 10K type strain sequencing project: providing services to taxonomists for standard genome sequencing and annotation.</title>
        <authorList>
            <consortium name="The Broad Institute Genomics Platform"/>
            <consortium name="The Broad Institute Genome Sequencing Center for Infectious Disease"/>
            <person name="Wu L."/>
            <person name="Ma J."/>
        </authorList>
    </citation>
    <scope>NUCLEOTIDE SEQUENCE [LARGE SCALE GENOMIC DNA]</scope>
    <source>
        <strain evidence="3">CGMCC 4.7237</strain>
    </source>
</reference>
<dbReference type="EMBL" id="JBHSBB010000014">
    <property type="protein sequence ID" value="MFC4033870.1"/>
    <property type="molecule type" value="Genomic_DNA"/>
</dbReference>
<sequence>MSDQSVAQEPATDRATTCRDCSRDKRIVTFARDLLGAVVREATSSKLPRGVPITMRSLVMFDHGSSGCEVYGVHNDGALSSQPLGDLTLPAPRPVRHDWSGSDVLSVDFPLAYATRVRWDGEVTMSPAGLSTNGDMPDTVEALRARQAAARGERESIDSFSYRVLGLRGGARWREAVSTALLGDWIAPLTQEGVLPGTAISVLRKEARLIHRQLVPLWRRRAGRSRVLLLDTPSAASLSLHDMVADRLLLKGSPGGGFTPDDPRLDALLRFLQPHERAVILAWADPSVATWTDAALYSGAGDPAAFGERVRRKTKRWIAEQKRRRAQQQPKLAGEYWPNDGRH</sequence>
<comment type="caution">
    <text evidence="2">The sequence shown here is derived from an EMBL/GenBank/DDBJ whole genome shotgun (WGS) entry which is preliminary data.</text>
</comment>
<evidence type="ECO:0000313" key="2">
    <source>
        <dbReference type="EMBL" id="MFC4033870.1"/>
    </source>
</evidence>
<proteinExistence type="predicted"/>
<organism evidence="2 3">
    <name type="scientific">Streptomyces polygonati</name>
    <dbReference type="NCBI Taxonomy" id="1617087"/>
    <lineage>
        <taxon>Bacteria</taxon>
        <taxon>Bacillati</taxon>
        <taxon>Actinomycetota</taxon>
        <taxon>Actinomycetes</taxon>
        <taxon>Kitasatosporales</taxon>
        <taxon>Streptomycetaceae</taxon>
        <taxon>Streptomyces</taxon>
    </lineage>
</organism>
<name>A0ABV8HPD7_9ACTN</name>
<keyword evidence="3" id="KW-1185">Reference proteome</keyword>
<accession>A0ABV8HPD7</accession>
<feature type="region of interest" description="Disordered" evidence="1">
    <location>
        <begin position="319"/>
        <end position="343"/>
    </location>
</feature>
<protein>
    <submittedName>
        <fullName evidence="2">Uncharacterized protein</fullName>
    </submittedName>
</protein>
<dbReference type="RefSeq" id="WP_386431102.1">
    <property type="nucleotide sequence ID" value="NZ_JBHSBB010000014.1"/>
</dbReference>
<gene>
    <name evidence="2" type="ORF">ACFO3J_20645</name>
</gene>